<dbReference type="EMBL" id="MU154571">
    <property type="protein sequence ID" value="KAF9494564.1"/>
    <property type="molecule type" value="Genomic_DNA"/>
</dbReference>
<evidence type="ECO:0000313" key="1">
    <source>
        <dbReference type="EMBL" id="KAF9494564.1"/>
    </source>
</evidence>
<dbReference type="AlphaFoldDB" id="A0A9P5ZYC8"/>
<gene>
    <name evidence="1" type="ORF">BDN71DRAFT_1360414</name>
</gene>
<organism evidence="1 2">
    <name type="scientific">Pleurotus eryngii</name>
    <name type="common">Boletus of the steppes</name>
    <dbReference type="NCBI Taxonomy" id="5323"/>
    <lineage>
        <taxon>Eukaryota</taxon>
        <taxon>Fungi</taxon>
        <taxon>Dikarya</taxon>
        <taxon>Basidiomycota</taxon>
        <taxon>Agaricomycotina</taxon>
        <taxon>Agaricomycetes</taxon>
        <taxon>Agaricomycetidae</taxon>
        <taxon>Agaricales</taxon>
        <taxon>Pleurotineae</taxon>
        <taxon>Pleurotaceae</taxon>
        <taxon>Pleurotus</taxon>
    </lineage>
</organism>
<proteinExistence type="predicted"/>
<sequence>MALPPGILTLQAHNTQNLTCVNNVWCTEEIMGLVMKCDTEVRGRPLCTDHFPITTVIDM</sequence>
<keyword evidence="2" id="KW-1185">Reference proteome</keyword>
<dbReference type="OrthoDB" id="3261136at2759"/>
<name>A0A9P5ZYC8_PLEER</name>
<dbReference type="Proteomes" id="UP000807025">
    <property type="component" value="Unassembled WGS sequence"/>
</dbReference>
<protein>
    <submittedName>
        <fullName evidence="1">Uncharacterized protein</fullName>
    </submittedName>
</protein>
<comment type="caution">
    <text evidence="1">The sequence shown here is derived from an EMBL/GenBank/DDBJ whole genome shotgun (WGS) entry which is preliminary data.</text>
</comment>
<feature type="non-terminal residue" evidence="1">
    <location>
        <position position="59"/>
    </location>
</feature>
<accession>A0A9P5ZYC8</accession>
<evidence type="ECO:0000313" key="2">
    <source>
        <dbReference type="Proteomes" id="UP000807025"/>
    </source>
</evidence>
<reference evidence="1" key="1">
    <citation type="submission" date="2020-11" db="EMBL/GenBank/DDBJ databases">
        <authorList>
            <consortium name="DOE Joint Genome Institute"/>
            <person name="Ahrendt S."/>
            <person name="Riley R."/>
            <person name="Andreopoulos W."/>
            <person name="Labutti K."/>
            <person name="Pangilinan J."/>
            <person name="Ruiz-Duenas F.J."/>
            <person name="Barrasa J.M."/>
            <person name="Sanchez-Garcia M."/>
            <person name="Camarero S."/>
            <person name="Miyauchi S."/>
            <person name="Serrano A."/>
            <person name="Linde D."/>
            <person name="Babiker R."/>
            <person name="Drula E."/>
            <person name="Ayuso-Fernandez I."/>
            <person name="Pacheco R."/>
            <person name="Padilla G."/>
            <person name="Ferreira P."/>
            <person name="Barriuso J."/>
            <person name="Kellner H."/>
            <person name="Castanera R."/>
            <person name="Alfaro M."/>
            <person name="Ramirez L."/>
            <person name="Pisabarro A.G."/>
            <person name="Kuo A."/>
            <person name="Tritt A."/>
            <person name="Lipzen A."/>
            <person name="He G."/>
            <person name="Yan M."/>
            <person name="Ng V."/>
            <person name="Cullen D."/>
            <person name="Martin F."/>
            <person name="Rosso M.-N."/>
            <person name="Henrissat B."/>
            <person name="Hibbett D."/>
            <person name="Martinez A.T."/>
            <person name="Grigoriev I.V."/>
        </authorList>
    </citation>
    <scope>NUCLEOTIDE SEQUENCE</scope>
    <source>
        <strain evidence="1">ATCC 90797</strain>
    </source>
</reference>